<dbReference type="InterPro" id="IPR036465">
    <property type="entry name" value="vWFA_dom_sf"/>
</dbReference>
<proteinExistence type="predicted"/>
<reference evidence="4" key="1">
    <citation type="journal article" date="2019" name="Int. J. Syst. Evol. Microbiol.">
        <title>The Global Catalogue of Microorganisms (GCM) 10K type strain sequencing project: providing services to taxonomists for standard genome sequencing and annotation.</title>
        <authorList>
            <consortium name="The Broad Institute Genomics Platform"/>
            <consortium name="The Broad Institute Genome Sequencing Center for Infectious Disease"/>
            <person name="Wu L."/>
            <person name="Ma J."/>
        </authorList>
    </citation>
    <scope>NUCLEOTIDE SEQUENCE [LARGE SCALE GENOMIC DNA]</scope>
    <source>
        <strain evidence="4">KACC 11588</strain>
    </source>
</reference>
<comment type="caution">
    <text evidence="3">The sequence shown here is derived from an EMBL/GenBank/DDBJ whole genome shotgun (WGS) entry which is preliminary data.</text>
</comment>
<feature type="signal peptide" evidence="1">
    <location>
        <begin position="1"/>
        <end position="20"/>
    </location>
</feature>
<dbReference type="PROSITE" id="PS50234">
    <property type="entry name" value="VWFA"/>
    <property type="match status" value="1"/>
</dbReference>
<gene>
    <name evidence="3" type="ORF">ACFPOC_17680</name>
</gene>
<dbReference type="SUPFAM" id="SSF53300">
    <property type="entry name" value="vWA-like"/>
    <property type="match status" value="1"/>
</dbReference>
<keyword evidence="4" id="KW-1185">Reference proteome</keyword>
<evidence type="ECO:0000259" key="2">
    <source>
        <dbReference type="PROSITE" id="PS50234"/>
    </source>
</evidence>
<evidence type="ECO:0000256" key="1">
    <source>
        <dbReference type="SAM" id="SignalP"/>
    </source>
</evidence>
<accession>A0ABW0SGU2</accession>
<dbReference type="Proteomes" id="UP001596056">
    <property type="component" value="Unassembled WGS sequence"/>
</dbReference>
<evidence type="ECO:0000313" key="4">
    <source>
        <dbReference type="Proteomes" id="UP001596056"/>
    </source>
</evidence>
<dbReference type="EMBL" id="JBHSNA010000031">
    <property type="protein sequence ID" value="MFC5568238.1"/>
    <property type="molecule type" value="Genomic_DNA"/>
</dbReference>
<organism evidence="3 4">
    <name type="scientific">Rubellimicrobium aerolatum</name>
    <dbReference type="NCBI Taxonomy" id="490979"/>
    <lineage>
        <taxon>Bacteria</taxon>
        <taxon>Pseudomonadati</taxon>
        <taxon>Pseudomonadota</taxon>
        <taxon>Alphaproteobacteria</taxon>
        <taxon>Rhodobacterales</taxon>
        <taxon>Roseobacteraceae</taxon>
        <taxon>Rubellimicrobium</taxon>
    </lineage>
</organism>
<feature type="chain" id="PRO_5045967602" evidence="1">
    <location>
        <begin position="21"/>
        <end position="220"/>
    </location>
</feature>
<evidence type="ECO:0000313" key="3">
    <source>
        <dbReference type="EMBL" id="MFC5568238.1"/>
    </source>
</evidence>
<keyword evidence="1" id="KW-0732">Signal</keyword>
<dbReference type="Gene3D" id="3.40.50.410">
    <property type="entry name" value="von Willebrand factor, type A domain"/>
    <property type="match status" value="1"/>
</dbReference>
<feature type="domain" description="VWFA" evidence="2">
    <location>
        <begin position="27"/>
        <end position="172"/>
    </location>
</feature>
<dbReference type="Pfam" id="PF06707">
    <property type="entry name" value="DUF1194"/>
    <property type="match status" value="1"/>
</dbReference>
<dbReference type="RefSeq" id="WP_209843282.1">
    <property type="nucleotide sequence ID" value="NZ_JAGGJP010000027.1"/>
</dbReference>
<sequence length="220" mass="23266">MTRLLALLLVLLTGPAPVPAQDTCGTALVLAIDVSNSVDRGEYRLQIDGLALALQDPYIVEALVRGRVALAVLQWSGPDEQQVSAPWQLMASREEVAGLAAVVAALPRAFERSGTAPGDAVLRALALLADVSHCSRHVIDVSGDGQRNMGRDTAEARAAAEAAGVTVNALAIELVGNAIAFFFQRQLITADGFVLSARGHLDYPRTLRLKLLRELTPPSG</sequence>
<dbReference type="InterPro" id="IPR002035">
    <property type="entry name" value="VWF_A"/>
</dbReference>
<name>A0ABW0SGU2_9RHOB</name>
<protein>
    <submittedName>
        <fullName evidence="3">DUF1194 domain-containing protein</fullName>
    </submittedName>
</protein>
<dbReference type="InterPro" id="IPR010607">
    <property type="entry name" value="DUF1194"/>
</dbReference>